<dbReference type="InterPro" id="IPR052088">
    <property type="entry name" value="E3_ubiquitin-ligase_SINA"/>
</dbReference>
<dbReference type="GeneID" id="112688912"/>
<dbReference type="PROSITE" id="PS50089">
    <property type="entry name" value="ZF_RING_2"/>
    <property type="match status" value="1"/>
</dbReference>
<dbReference type="GO" id="GO:0008270">
    <property type="term" value="F:zinc ion binding"/>
    <property type="evidence" value="ECO:0007669"/>
    <property type="project" value="UniProtKB-KW"/>
</dbReference>
<dbReference type="SUPFAM" id="SSF49599">
    <property type="entry name" value="TRAF domain-like"/>
    <property type="match status" value="1"/>
</dbReference>
<dbReference type="PROSITE" id="PS51081">
    <property type="entry name" value="ZF_SIAH"/>
    <property type="match status" value="1"/>
</dbReference>
<keyword evidence="8" id="KW-1185">Reference proteome</keyword>
<evidence type="ECO:0000313" key="8">
    <source>
        <dbReference type="Proteomes" id="UP000694846"/>
    </source>
</evidence>
<dbReference type="InterPro" id="IPR001841">
    <property type="entry name" value="Znf_RING"/>
</dbReference>
<feature type="domain" description="SIAH-type" evidence="6">
    <location>
        <begin position="112"/>
        <end position="171"/>
    </location>
</feature>
<evidence type="ECO:0000313" key="9">
    <source>
        <dbReference type="RefSeq" id="XP_025418114.1"/>
    </source>
</evidence>
<dbReference type="AlphaFoldDB" id="A0A2S2QW45"/>
<name>A0A2S2QW45_9HEMI</name>
<reference evidence="7" key="1">
    <citation type="submission" date="2018-04" db="EMBL/GenBank/DDBJ databases">
        <title>Transcriptome assembly of Sipha flava.</title>
        <authorList>
            <person name="Scully E.D."/>
            <person name="Geib S.M."/>
            <person name="Palmer N.A."/>
            <person name="Koch K."/>
            <person name="Bradshaw J."/>
            <person name="Heng-Moss T."/>
            <person name="Sarath G."/>
        </authorList>
    </citation>
    <scope>NUCLEOTIDE SEQUENCE</scope>
</reference>
<dbReference type="Pfam" id="PF21361">
    <property type="entry name" value="Sina_ZnF"/>
    <property type="match status" value="1"/>
</dbReference>
<keyword evidence="3" id="KW-0862">Zinc</keyword>
<keyword evidence="2 4" id="KW-0863">Zinc-finger</keyword>
<dbReference type="Proteomes" id="UP000694846">
    <property type="component" value="Unplaced"/>
</dbReference>
<dbReference type="OrthoDB" id="4788989at2759"/>
<evidence type="ECO:0000313" key="7">
    <source>
        <dbReference type="EMBL" id="MBY81976.1"/>
    </source>
</evidence>
<keyword evidence="1" id="KW-0479">Metal-binding</keyword>
<dbReference type="Gene3D" id="3.30.40.10">
    <property type="entry name" value="Zinc/RING finger domain, C3HC4 (zinc finger)"/>
    <property type="match status" value="2"/>
</dbReference>
<feature type="domain" description="RING-type" evidence="5">
    <location>
        <begin position="49"/>
        <end position="90"/>
    </location>
</feature>
<reference evidence="9" key="2">
    <citation type="submission" date="2025-04" db="UniProtKB">
        <authorList>
            <consortium name="RefSeq"/>
        </authorList>
    </citation>
    <scope>IDENTIFICATION</scope>
    <source>
        <tissue evidence="9">Whole body</tissue>
    </source>
</reference>
<dbReference type="PANTHER" id="PTHR10315">
    <property type="entry name" value="E3 UBIQUITIN PROTEIN LIGASE SIAH"/>
    <property type="match status" value="1"/>
</dbReference>
<protein>
    <submittedName>
        <fullName evidence="7 9">E3 ubiquitin-protein ligase</fullName>
    </submittedName>
</protein>
<dbReference type="InterPro" id="IPR013083">
    <property type="entry name" value="Znf_RING/FYVE/PHD"/>
</dbReference>
<dbReference type="PANTHER" id="PTHR10315:SF117">
    <property type="entry name" value="RING-TYPE E3 UBIQUITIN TRANSFERASE"/>
    <property type="match status" value="1"/>
</dbReference>
<dbReference type="GO" id="GO:0061630">
    <property type="term" value="F:ubiquitin protein ligase activity"/>
    <property type="evidence" value="ECO:0007669"/>
    <property type="project" value="TreeGrafter"/>
</dbReference>
<dbReference type="SUPFAM" id="SSF57850">
    <property type="entry name" value="RING/U-box"/>
    <property type="match status" value="1"/>
</dbReference>
<gene>
    <name evidence="9" type="primary">LOC112688912</name>
    <name evidence="7" type="ORF">g.101194</name>
</gene>
<evidence type="ECO:0000256" key="3">
    <source>
        <dbReference type="ARBA" id="ARBA00022833"/>
    </source>
</evidence>
<sequence length="192" mass="21004">MTAVETRNDRDDAAADMQVAMADKEATAAPDQPDVVKDISDRVCRLLECPVCLSLATRMACLCANGHMVCTSCLMLLNRRTPAPGCPMCRSPIVCNAYTSAASSGLSLITSAMKVACPHRGYGCAELFRLDQVTFHESECAYMPTARCLSFMCQWVGANGQLYEHVRRFHRHASVVKTSVNVNARFSAVIIY</sequence>
<organism evidence="7">
    <name type="scientific">Sipha flava</name>
    <name type="common">yellow sugarcane aphid</name>
    <dbReference type="NCBI Taxonomy" id="143950"/>
    <lineage>
        <taxon>Eukaryota</taxon>
        <taxon>Metazoa</taxon>
        <taxon>Ecdysozoa</taxon>
        <taxon>Arthropoda</taxon>
        <taxon>Hexapoda</taxon>
        <taxon>Insecta</taxon>
        <taxon>Pterygota</taxon>
        <taxon>Neoptera</taxon>
        <taxon>Paraneoptera</taxon>
        <taxon>Hemiptera</taxon>
        <taxon>Sternorrhyncha</taxon>
        <taxon>Aphidomorpha</taxon>
        <taxon>Aphidoidea</taxon>
        <taxon>Aphididae</taxon>
        <taxon>Sipha</taxon>
    </lineage>
</organism>
<evidence type="ECO:0000259" key="6">
    <source>
        <dbReference type="PROSITE" id="PS51081"/>
    </source>
</evidence>
<dbReference type="EMBL" id="GGMS01012773">
    <property type="protein sequence ID" value="MBY81976.1"/>
    <property type="molecule type" value="Transcribed_RNA"/>
</dbReference>
<dbReference type="RefSeq" id="XP_025418114.1">
    <property type="nucleotide sequence ID" value="XM_025562329.1"/>
</dbReference>
<evidence type="ECO:0000259" key="5">
    <source>
        <dbReference type="PROSITE" id="PS50089"/>
    </source>
</evidence>
<accession>A0A2S2QW45</accession>
<evidence type="ECO:0000256" key="2">
    <source>
        <dbReference type="ARBA" id="ARBA00022771"/>
    </source>
</evidence>
<evidence type="ECO:0000256" key="4">
    <source>
        <dbReference type="PROSITE-ProRule" id="PRU00455"/>
    </source>
</evidence>
<evidence type="ECO:0000256" key="1">
    <source>
        <dbReference type="ARBA" id="ARBA00022723"/>
    </source>
</evidence>
<dbReference type="InterPro" id="IPR013010">
    <property type="entry name" value="Znf_SIAH"/>
</dbReference>
<dbReference type="GO" id="GO:0005737">
    <property type="term" value="C:cytoplasm"/>
    <property type="evidence" value="ECO:0007669"/>
    <property type="project" value="TreeGrafter"/>
</dbReference>
<proteinExistence type="predicted"/>